<reference evidence="3 4" key="1">
    <citation type="submission" date="2020-04" db="EMBL/GenBank/DDBJ databases">
        <authorList>
            <person name="Yoon J."/>
        </authorList>
    </citation>
    <scope>NUCLEOTIDE SEQUENCE [LARGE SCALE GENOMIC DNA]</scope>
    <source>
        <strain evidence="3 4">KMU-166</strain>
    </source>
</reference>
<feature type="domain" description="MaoC-like" evidence="1">
    <location>
        <begin position="160"/>
        <end position="273"/>
    </location>
</feature>
<dbReference type="PANTHER" id="PTHR13078">
    <property type="entry name" value="PEROXISOMAL MULTIFUNCTIONAL ENZYME TYPE 2-RELATED"/>
    <property type="match status" value="1"/>
</dbReference>
<dbReference type="SUPFAM" id="SSF54637">
    <property type="entry name" value="Thioesterase/thiol ester dehydrase-isomerase"/>
    <property type="match status" value="2"/>
</dbReference>
<evidence type="ECO:0000313" key="3">
    <source>
        <dbReference type="EMBL" id="NKI16072.1"/>
    </source>
</evidence>
<evidence type="ECO:0000259" key="1">
    <source>
        <dbReference type="Pfam" id="PF01575"/>
    </source>
</evidence>
<evidence type="ECO:0000313" key="4">
    <source>
        <dbReference type="Proteomes" id="UP000765845"/>
    </source>
</evidence>
<proteinExistence type="predicted"/>
<evidence type="ECO:0000259" key="2">
    <source>
        <dbReference type="Pfam" id="PF22622"/>
    </source>
</evidence>
<dbReference type="CDD" id="cd03448">
    <property type="entry name" value="HDE_HSD"/>
    <property type="match status" value="1"/>
</dbReference>
<sequence>MNLDALRHHQFDAKLASYSDRDTMLYALSLGAASPPYDTADLPLVYEKNLKCLPTIAAVLGHPGAWMSAKKFDVTMTKLLHGEQRIQFHAPLPPTGDIRCEYHVPAVVDKGADKGALMYFDKVIYDQNTEEKLCTVSASYFLRADGGCGSFGQAPAPLEALPDTPADFTEEVTIDPRAALFYRLNGDRNPLHADPDIAQKAGFSKPILHGLCTYGMCGLTLTRKVLDYNVERAASLGLRFSAPVYPGETLLIEGWRLEGRIGFRATVKQRGTVAVNNGWMTLRE</sequence>
<name>A0ABX1GC43_9GAMM</name>
<dbReference type="RefSeq" id="WP_168448614.1">
    <property type="nucleotide sequence ID" value="NZ_JAAWWK010000001.1"/>
</dbReference>
<dbReference type="Gene3D" id="3.10.129.10">
    <property type="entry name" value="Hotdog Thioesterase"/>
    <property type="match status" value="1"/>
</dbReference>
<dbReference type="InterPro" id="IPR002539">
    <property type="entry name" value="MaoC-like_dom"/>
</dbReference>
<accession>A0ABX1GC43</accession>
<protein>
    <submittedName>
        <fullName evidence="3">3-alpha,7-alpha, 12-alpha-trihydroxy-5-beta-cholest-24-enoyl-CoA hydratase</fullName>
    </submittedName>
</protein>
<dbReference type="PANTHER" id="PTHR13078:SF56">
    <property type="entry name" value="PEROXISOMAL MULTIFUNCTIONAL ENZYME TYPE 2"/>
    <property type="match status" value="1"/>
</dbReference>
<dbReference type="InterPro" id="IPR029069">
    <property type="entry name" value="HotDog_dom_sf"/>
</dbReference>
<dbReference type="InterPro" id="IPR054357">
    <property type="entry name" value="MFE-2_N"/>
</dbReference>
<feature type="domain" description="Peroxisomal multifunctional enzyme type 2-like N-terminal" evidence="2">
    <location>
        <begin position="17"/>
        <end position="143"/>
    </location>
</feature>
<dbReference type="Pfam" id="PF01575">
    <property type="entry name" value="MaoC_dehydratas"/>
    <property type="match status" value="1"/>
</dbReference>
<dbReference type="EMBL" id="JAAWWK010000001">
    <property type="protein sequence ID" value="NKI16072.1"/>
    <property type="molecule type" value="Genomic_DNA"/>
</dbReference>
<gene>
    <name evidence="3" type="ORF">HCU74_01440</name>
</gene>
<dbReference type="Proteomes" id="UP000765845">
    <property type="component" value="Unassembled WGS sequence"/>
</dbReference>
<keyword evidence="4" id="KW-1185">Reference proteome</keyword>
<comment type="caution">
    <text evidence="3">The sequence shown here is derived from an EMBL/GenBank/DDBJ whole genome shotgun (WGS) entry which is preliminary data.</text>
</comment>
<organism evidence="3 4">
    <name type="scientific">Spongiibacter thalassae</name>
    <dbReference type="NCBI Taxonomy" id="2721624"/>
    <lineage>
        <taxon>Bacteria</taxon>
        <taxon>Pseudomonadati</taxon>
        <taxon>Pseudomonadota</taxon>
        <taxon>Gammaproteobacteria</taxon>
        <taxon>Cellvibrionales</taxon>
        <taxon>Spongiibacteraceae</taxon>
        <taxon>Spongiibacter</taxon>
    </lineage>
</organism>
<dbReference type="Pfam" id="PF22622">
    <property type="entry name" value="MFE-2_hydrat-2_N"/>
    <property type="match status" value="1"/>
</dbReference>